<dbReference type="Pfam" id="PF13302">
    <property type="entry name" value="Acetyltransf_3"/>
    <property type="match status" value="1"/>
</dbReference>
<name>A0ABN8DW70_9VIBR</name>
<dbReference type="PANTHER" id="PTHR43792:SF16">
    <property type="entry name" value="N-ACETYLTRANSFERASE DOMAIN-CONTAINING PROTEIN"/>
    <property type="match status" value="1"/>
</dbReference>
<dbReference type="EMBL" id="CAKLDI010000002">
    <property type="protein sequence ID" value="CAH0535726.1"/>
    <property type="molecule type" value="Genomic_DNA"/>
</dbReference>
<comment type="caution">
    <text evidence="2">The sequence shown here is derived from an EMBL/GenBank/DDBJ whole genome shotgun (WGS) entry which is preliminary data.</text>
</comment>
<dbReference type="InterPro" id="IPR051531">
    <property type="entry name" value="N-acetyltransferase"/>
</dbReference>
<protein>
    <recommendedName>
        <fullName evidence="1">N-acetyltransferase domain-containing protein</fullName>
    </recommendedName>
</protein>
<evidence type="ECO:0000259" key="1">
    <source>
        <dbReference type="PROSITE" id="PS51186"/>
    </source>
</evidence>
<evidence type="ECO:0000313" key="2">
    <source>
        <dbReference type="EMBL" id="CAH0535726.1"/>
    </source>
</evidence>
<dbReference type="PROSITE" id="PS51186">
    <property type="entry name" value="GNAT"/>
    <property type="match status" value="1"/>
</dbReference>
<dbReference type="Proteomes" id="UP000838672">
    <property type="component" value="Unassembled WGS sequence"/>
</dbReference>
<feature type="domain" description="N-acetyltransferase" evidence="1">
    <location>
        <begin position="11"/>
        <end position="171"/>
    </location>
</feature>
<dbReference type="SUPFAM" id="SSF55729">
    <property type="entry name" value="Acyl-CoA N-acyltransferases (Nat)"/>
    <property type="match status" value="1"/>
</dbReference>
<reference evidence="2" key="1">
    <citation type="submission" date="2021-11" db="EMBL/GenBank/DDBJ databases">
        <authorList>
            <person name="Rodrigo-Torres L."/>
            <person name="Arahal R. D."/>
            <person name="Lucena T."/>
        </authorList>
    </citation>
    <scope>NUCLEOTIDE SEQUENCE</scope>
    <source>
        <strain evidence="2">CECT 7929</strain>
    </source>
</reference>
<dbReference type="PANTHER" id="PTHR43792">
    <property type="entry name" value="GNAT FAMILY, PUTATIVE (AFU_ORTHOLOGUE AFUA_3G00765)-RELATED-RELATED"/>
    <property type="match status" value="1"/>
</dbReference>
<dbReference type="Gene3D" id="3.40.630.30">
    <property type="match status" value="1"/>
</dbReference>
<evidence type="ECO:0000313" key="3">
    <source>
        <dbReference type="Proteomes" id="UP000838672"/>
    </source>
</evidence>
<dbReference type="RefSeq" id="WP_237468585.1">
    <property type="nucleotide sequence ID" value="NZ_CAKLDI010000002.1"/>
</dbReference>
<proteinExistence type="predicted"/>
<keyword evidence="3" id="KW-1185">Reference proteome</keyword>
<organism evidence="2 3">
    <name type="scientific">Vibrio stylophorae</name>
    <dbReference type="NCBI Taxonomy" id="659351"/>
    <lineage>
        <taxon>Bacteria</taxon>
        <taxon>Pseudomonadati</taxon>
        <taxon>Pseudomonadota</taxon>
        <taxon>Gammaproteobacteria</taxon>
        <taxon>Vibrionales</taxon>
        <taxon>Vibrionaceae</taxon>
        <taxon>Vibrio</taxon>
    </lineage>
</organism>
<sequence length="184" mass="20885">MNRPHIHTQRLCLRPFAETDIFDIVRLADDPQVSQMTRNIPHPYATSDAENWLDSMQQHANNSCVYAITHLQTGILIGAIGLEGLQQTWPELGYWIGSPFWGEGFCTEAAQALLYYAFTRLSIGHITACHLKENVASGRVMQKLGMRYCREAMLENDPGQPLCCYYQHTAESFHIEQKPNIVMG</sequence>
<accession>A0ABN8DW70</accession>
<gene>
    <name evidence="2" type="ORF">VST7929_03200</name>
</gene>
<dbReference type="InterPro" id="IPR016181">
    <property type="entry name" value="Acyl_CoA_acyltransferase"/>
</dbReference>
<dbReference type="InterPro" id="IPR000182">
    <property type="entry name" value="GNAT_dom"/>
</dbReference>